<gene>
    <name evidence="4" type="ORF">IC614_00635</name>
</gene>
<dbReference type="AlphaFoldDB" id="A0A7T2LM36"/>
<feature type="domain" description="Outer membrane protein beta-barrel" evidence="3">
    <location>
        <begin position="6"/>
        <end position="202"/>
    </location>
</feature>
<proteinExistence type="predicted"/>
<reference evidence="4 5" key="1">
    <citation type="submission" date="2020-11" db="EMBL/GenBank/DDBJ databases">
        <title>Genome seq and assembly of Sphingosinicella sp.</title>
        <authorList>
            <person name="Chhetri G."/>
        </authorList>
    </citation>
    <scope>NUCLEOTIDE SEQUENCE [LARGE SCALE GENOMIC DNA]</scope>
    <source>
        <strain evidence="4 5">UDD2</strain>
    </source>
</reference>
<dbReference type="RefSeq" id="WP_200971840.1">
    <property type="nucleotide sequence ID" value="NZ_CP065592.1"/>
</dbReference>
<dbReference type="EMBL" id="CP065592">
    <property type="protein sequence ID" value="QPQ55165.1"/>
    <property type="molecule type" value="Genomic_DNA"/>
</dbReference>
<dbReference type="KEGG" id="sflv:IC614_00635"/>
<name>A0A7T2LM36_9SPHN</name>
<evidence type="ECO:0000256" key="1">
    <source>
        <dbReference type="ARBA" id="ARBA00022729"/>
    </source>
</evidence>
<dbReference type="Proteomes" id="UP000594873">
    <property type="component" value="Chromosome"/>
</dbReference>
<feature type="chain" id="PRO_5032293255" evidence="2">
    <location>
        <begin position="21"/>
        <end position="202"/>
    </location>
</feature>
<dbReference type="Gene3D" id="2.40.160.20">
    <property type="match status" value="1"/>
</dbReference>
<dbReference type="InterPro" id="IPR011250">
    <property type="entry name" value="OMP/PagP_B-barrel"/>
</dbReference>
<feature type="signal peptide" evidence="2">
    <location>
        <begin position="1"/>
        <end position="20"/>
    </location>
</feature>
<keyword evidence="5" id="KW-1185">Reference proteome</keyword>
<evidence type="ECO:0000313" key="4">
    <source>
        <dbReference type="EMBL" id="QPQ55165.1"/>
    </source>
</evidence>
<dbReference type="InterPro" id="IPR027385">
    <property type="entry name" value="Beta-barrel_OMP"/>
</dbReference>
<dbReference type="SUPFAM" id="SSF56925">
    <property type="entry name" value="OMPA-like"/>
    <property type="match status" value="1"/>
</dbReference>
<evidence type="ECO:0000313" key="5">
    <source>
        <dbReference type="Proteomes" id="UP000594873"/>
    </source>
</evidence>
<sequence length="202" mass="21395">MKFHHVLAAAAVFAAAPAAAADFSGLRVEAYGSRDAASVKGDFEDGDGLFDHKSDDFAVGGEAGYDLKLGSTLVGAYAGIDFPKNEHCQLVEGDDELCFEGKRNYTLGARLGFQASNRVLLYGKAGLSNGSFKAAYRDLQDQTQNFTGTDDVGGYHVGGGAEFAVAGPLYIKAEYLHTSYNETEEGGDVSRNQVKLGAGLRF</sequence>
<dbReference type="Pfam" id="PF13505">
    <property type="entry name" value="OMP_b-brl"/>
    <property type="match status" value="1"/>
</dbReference>
<accession>A0A7T2LM36</accession>
<protein>
    <submittedName>
        <fullName evidence="4">Porin family protein</fullName>
    </submittedName>
</protein>
<evidence type="ECO:0000259" key="3">
    <source>
        <dbReference type="Pfam" id="PF13505"/>
    </source>
</evidence>
<organism evidence="4 5">
    <name type="scientific">Allosphingosinicella flava</name>
    <dbReference type="NCBI Taxonomy" id="2771430"/>
    <lineage>
        <taxon>Bacteria</taxon>
        <taxon>Pseudomonadati</taxon>
        <taxon>Pseudomonadota</taxon>
        <taxon>Alphaproteobacteria</taxon>
        <taxon>Sphingomonadales</taxon>
        <taxon>Sphingomonadaceae</taxon>
        <taxon>Allosphingosinicella</taxon>
    </lineage>
</organism>
<evidence type="ECO:0000256" key="2">
    <source>
        <dbReference type="SAM" id="SignalP"/>
    </source>
</evidence>
<keyword evidence="1 2" id="KW-0732">Signal</keyword>